<reference evidence="1" key="1">
    <citation type="journal article" date="2012" name="Nature">
        <title>The oyster genome reveals stress adaptation and complexity of shell formation.</title>
        <authorList>
            <person name="Zhang G."/>
            <person name="Fang X."/>
            <person name="Guo X."/>
            <person name="Li L."/>
            <person name="Luo R."/>
            <person name="Xu F."/>
            <person name="Yang P."/>
            <person name="Zhang L."/>
            <person name="Wang X."/>
            <person name="Qi H."/>
            <person name="Xiong Z."/>
            <person name="Que H."/>
            <person name="Xie Y."/>
            <person name="Holland P.W."/>
            <person name="Paps J."/>
            <person name="Zhu Y."/>
            <person name="Wu F."/>
            <person name="Chen Y."/>
            <person name="Wang J."/>
            <person name="Peng C."/>
            <person name="Meng J."/>
            <person name="Yang L."/>
            <person name="Liu J."/>
            <person name="Wen B."/>
            <person name="Zhang N."/>
            <person name="Huang Z."/>
            <person name="Zhu Q."/>
            <person name="Feng Y."/>
            <person name="Mount A."/>
            <person name="Hedgecock D."/>
            <person name="Xu Z."/>
            <person name="Liu Y."/>
            <person name="Domazet-Loso T."/>
            <person name="Du Y."/>
            <person name="Sun X."/>
            <person name="Zhang S."/>
            <person name="Liu B."/>
            <person name="Cheng P."/>
            <person name="Jiang X."/>
            <person name="Li J."/>
            <person name="Fan D."/>
            <person name="Wang W."/>
            <person name="Fu W."/>
            <person name="Wang T."/>
            <person name="Wang B."/>
            <person name="Zhang J."/>
            <person name="Peng Z."/>
            <person name="Li Y."/>
            <person name="Li N."/>
            <person name="Wang J."/>
            <person name="Chen M."/>
            <person name="He Y."/>
            <person name="Tan F."/>
            <person name="Song X."/>
            <person name="Zheng Q."/>
            <person name="Huang R."/>
            <person name="Yang H."/>
            <person name="Du X."/>
            <person name="Chen L."/>
            <person name="Yang M."/>
            <person name="Gaffney P.M."/>
            <person name="Wang S."/>
            <person name="Luo L."/>
            <person name="She Z."/>
            <person name="Ming Y."/>
            <person name="Huang W."/>
            <person name="Zhang S."/>
            <person name="Huang B."/>
            <person name="Zhang Y."/>
            <person name="Qu T."/>
            <person name="Ni P."/>
            <person name="Miao G."/>
            <person name="Wang J."/>
            <person name="Wang Q."/>
            <person name="Steinberg C.E."/>
            <person name="Wang H."/>
            <person name="Li N."/>
            <person name="Qian L."/>
            <person name="Zhang G."/>
            <person name="Li Y."/>
            <person name="Yang H."/>
            <person name="Liu X."/>
            <person name="Wang J."/>
            <person name="Yin Y."/>
            <person name="Wang J."/>
        </authorList>
    </citation>
    <scope>NUCLEOTIDE SEQUENCE [LARGE SCALE GENOMIC DNA]</scope>
    <source>
        <strain evidence="1">05x7-T-G4-1.051#20</strain>
    </source>
</reference>
<organism evidence="1">
    <name type="scientific">Magallana gigas</name>
    <name type="common">Pacific oyster</name>
    <name type="synonym">Crassostrea gigas</name>
    <dbReference type="NCBI Taxonomy" id="29159"/>
    <lineage>
        <taxon>Eukaryota</taxon>
        <taxon>Metazoa</taxon>
        <taxon>Spiralia</taxon>
        <taxon>Lophotrochozoa</taxon>
        <taxon>Mollusca</taxon>
        <taxon>Bivalvia</taxon>
        <taxon>Autobranchia</taxon>
        <taxon>Pteriomorphia</taxon>
        <taxon>Ostreida</taxon>
        <taxon>Ostreoidea</taxon>
        <taxon>Ostreidae</taxon>
        <taxon>Magallana</taxon>
    </lineage>
</organism>
<dbReference type="EMBL" id="JH817221">
    <property type="protein sequence ID" value="EKC31503.1"/>
    <property type="molecule type" value="Genomic_DNA"/>
</dbReference>
<dbReference type="HOGENOM" id="CLU_2361771_0_0_1"/>
<dbReference type="InParanoid" id="K1QC43"/>
<evidence type="ECO:0000313" key="1">
    <source>
        <dbReference type="EMBL" id="EKC31503.1"/>
    </source>
</evidence>
<gene>
    <name evidence="1" type="ORF">CGI_10009733</name>
</gene>
<sequence>MSCVRAPGRRLNRLRICNWVRPNSLIFNFAHGVICLVNSPGVLQRSGVYTNRGCVLFLTVGSTAFSQGVRSTASCTFTGFFVTDTRFFTSGNVGFL</sequence>
<dbReference type="AlphaFoldDB" id="K1QC43"/>
<protein>
    <submittedName>
        <fullName evidence="1">Uncharacterized protein</fullName>
    </submittedName>
</protein>
<name>K1QC43_MAGGI</name>
<proteinExistence type="predicted"/>
<accession>K1QC43</accession>